<dbReference type="InterPro" id="IPR036179">
    <property type="entry name" value="Ig-like_dom_sf"/>
</dbReference>
<feature type="transmembrane region" description="Helical" evidence="1">
    <location>
        <begin position="239"/>
        <end position="264"/>
    </location>
</feature>
<dbReference type="PANTHER" id="PTHR21063:SF4">
    <property type="entry name" value="CD48 ANTIGEN-RELATED"/>
    <property type="match status" value="1"/>
</dbReference>
<name>A0A9J8A5F1_CYPCA</name>
<dbReference type="SMART" id="SM00409">
    <property type="entry name" value="IG"/>
    <property type="match status" value="6"/>
</dbReference>
<reference evidence="4" key="1">
    <citation type="submission" date="2025-08" db="UniProtKB">
        <authorList>
            <consortium name="Ensembl"/>
        </authorList>
    </citation>
    <scope>IDENTIFICATION</scope>
</reference>
<keyword evidence="1" id="KW-1133">Transmembrane helix</keyword>
<keyword evidence="1" id="KW-0472">Membrane</keyword>
<dbReference type="SUPFAM" id="SSF48726">
    <property type="entry name" value="Immunoglobulin"/>
    <property type="match status" value="6"/>
</dbReference>
<proteinExistence type="predicted"/>
<feature type="domain" description="Immunoglobulin" evidence="3">
    <location>
        <begin position="128"/>
        <end position="231"/>
    </location>
</feature>
<evidence type="ECO:0000313" key="5">
    <source>
        <dbReference type="Proteomes" id="UP001108240"/>
    </source>
</evidence>
<feature type="domain" description="Immunoglobulin" evidence="3">
    <location>
        <begin position="21"/>
        <end position="123"/>
    </location>
</feature>
<dbReference type="PANTHER" id="PTHR21063">
    <property type="entry name" value="LFA-3"/>
    <property type="match status" value="1"/>
</dbReference>
<dbReference type="InterPro" id="IPR013106">
    <property type="entry name" value="Ig_V-set"/>
</dbReference>
<dbReference type="Pfam" id="PF07686">
    <property type="entry name" value="V-set"/>
    <property type="match status" value="2"/>
</dbReference>
<evidence type="ECO:0000313" key="4">
    <source>
        <dbReference type="Ensembl" id="ENSCCRP00000139173.1"/>
    </source>
</evidence>
<protein>
    <recommendedName>
        <fullName evidence="3">Immunoglobulin domain-containing protein</fullName>
    </recommendedName>
</protein>
<evidence type="ECO:0000259" key="3">
    <source>
        <dbReference type="SMART" id="SM00409"/>
    </source>
</evidence>
<accession>A0A9J8A5F1</accession>
<feature type="chain" id="PRO_5039894336" description="Immunoglobulin domain-containing protein" evidence="2">
    <location>
        <begin position="20"/>
        <end position="701"/>
    </location>
</feature>
<reference evidence="4" key="2">
    <citation type="submission" date="2025-09" db="UniProtKB">
        <authorList>
            <consortium name="Ensembl"/>
        </authorList>
    </citation>
    <scope>IDENTIFICATION</scope>
</reference>
<dbReference type="InterPro" id="IPR003599">
    <property type="entry name" value="Ig_sub"/>
</dbReference>
<dbReference type="Ensembl" id="ENSCCRT00000203257.1">
    <property type="protein sequence ID" value="ENSCCRP00000139173.1"/>
    <property type="gene ID" value="ENSCCRG00000024871.2"/>
</dbReference>
<evidence type="ECO:0000256" key="2">
    <source>
        <dbReference type="SAM" id="SignalP"/>
    </source>
</evidence>
<keyword evidence="5" id="KW-1185">Reference proteome</keyword>
<feature type="domain" description="Immunoglobulin" evidence="3">
    <location>
        <begin position="374"/>
        <end position="475"/>
    </location>
</feature>
<dbReference type="InterPro" id="IPR013783">
    <property type="entry name" value="Ig-like_fold"/>
</dbReference>
<feature type="domain" description="Immunoglobulin" evidence="3">
    <location>
        <begin position="580"/>
        <end position="681"/>
    </location>
</feature>
<dbReference type="Proteomes" id="UP001108240">
    <property type="component" value="Unplaced"/>
</dbReference>
<dbReference type="GeneTree" id="ENSGT01050000244806"/>
<dbReference type="Gene3D" id="2.60.40.10">
    <property type="entry name" value="Immunoglobulins"/>
    <property type="match status" value="6"/>
</dbReference>
<dbReference type="AlphaFoldDB" id="A0A9J8A5F1"/>
<evidence type="ECO:0000256" key="1">
    <source>
        <dbReference type="SAM" id="Phobius"/>
    </source>
</evidence>
<keyword evidence="2" id="KW-0732">Signal</keyword>
<feature type="domain" description="Immunoglobulin" evidence="3">
    <location>
        <begin position="476"/>
        <end position="579"/>
    </location>
</feature>
<sequence>MKKAFLFVSFVFILDGVFGDMEKVSVKEGDSLTLHTDVTEIQRIFFLMWMYGSQNTIIAKIDGKTQAVSLYDVDDGRFEDRLQLDNKTGSLSISDIRTKHSGDYHLKIISNETFLKTFSVTVHDVIFAGLENKKEGDSVTLHTGVTDSQKHDLIQWTFGPTNPDSLVAEMNIKIHEITLNSDDIYRGRFHLENQTGSLTIRDIRTSDAGVYQLQISNSKETLYKRFNVFVSVPDPGLSIGYIVLICLCVPLLVAVALGVMCYMLKYSKKRKEKKMMSVSEGNSITLNTGATEIQRDNEVLWMFGPQDTVIAQIYKKAGNISYTDDERFRDKLQLDHQTGDLTISDIRIPISGDYQMKITGSKAKNKRFKVIVREDTQKITEGEPVHLQTGVTELQEDEEILWMFEDAIIATVNRKSSDNSIYNVNNGKFKRRLRLDEQTGDLTIMNTKSTDSGVYELQIKSSNEVSYKKFNVLVCLNMLKHTVGDSVTLQTDVPELRNDGRILWKFSDKDILIAELNRANNQTLFYEGPDGRFRDRLQLNQQTGDLTIRNISRVHSDVYTLQITSGKKSTCKRFMVIVHEKTVSGVEGDSVTLNTDIEIQEDDLVLWMFGPEDCPIAKGETKEKISTYDYADGRFRGKLNLNYESGSLTITNTRTEHTGVYKLQVICSRETKYKTFRLTIRESERNTGFGPGQEGIPLVQK</sequence>
<keyword evidence="1" id="KW-0812">Transmembrane</keyword>
<feature type="domain" description="Immunoglobulin" evidence="3">
    <location>
        <begin position="273"/>
        <end position="373"/>
    </location>
</feature>
<feature type="signal peptide" evidence="2">
    <location>
        <begin position="1"/>
        <end position="19"/>
    </location>
</feature>
<organism evidence="4 5">
    <name type="scientific">Cyprinus carpio carpio</name>
    <dbReference type="NCBI Taxonomy" id="630221"/>
    <lineage>
        <taxon>Eukaryota</taxon>
        <taxon>Metazoa</taxon>
        <taxon>Chordata</taxon>
        <taxon>Craniata</taxon>
        <taxon>Vertebrata</taxon>
        <taxon>Euteleostomi</taxon>
        <taxon>Actinopterygii</taxon>
        <taxon>Neopterygii</taxon>
        <taxon>Teleostei</taxon>
        <taxon>Ostariophysi</taxon>
        <taxon>Cypriniformes</taxon>
        <taxon>Cyprinidae</taxon>
        <taxon>Cyprininae</taxon>
        <taxon>Cyprinus</taxon>
    </lineage>
</organism>